<keyword evidence="1" id="KW-0378">Hydrolase</keyword>
<feature type="compositionally biased region" description="Low complexity" evidence="2">
    <location>
        <begin position="113"/>
        <end position="129"/>
    </location>
</feature>
<feature type="domain" description="Helicase ATP-binding" evidence="3">
    <location>
        <begin position="283"/>
        <end position="452"/>
    </location>
</feature>
<dbReference type="AlphaFoldDB" id="A0ABD3PAW6"/>
<feature type="domain" description="Helicase C-terminal" evidence="4">
    <location>
        <begin position="592"/>
        <end position="756"/>
    </location>
</feature>
<dbReference type="PROSITE" id="PS51192">
    <property type="entry name" value="HELICASE_ATP_BIND_1"/>
    <property type="match status" value="1"/>
</dbReference>
<dbReference type="Proteomes" id="UP001530400">
    <property type="component" value="Unassembled WGS sequence"/>
</dbReference>
<keyword evidence="6" id="KW-1185">Reference proteome</keyword>
<evidence type="ECO:0000256" key="1">
    <source>
        <dbReference type="ARBA" id="ARBA00022801"/>
    </source>
</evidence>
<evidence type="ECO:0000259" key="4">
    <source>
        <dbReference type="PROSITE" id="PS51194"/>
    </source>
</evidence>
<dbReference type="PROSITE" id="PS51194">
    <property type="entry name" value="HELICASE_CTER"/>
    <property type="match status" value="1"/>
</dbReference>
<dbReference type="InterPro" id="IPR013083">
    <property type="entry name" value="Znf_RING/FYVE/PHD"/>
</dbReference>
<feature type="region of interest" description="Disordered" evidence="2">
    <location>
        <begin position="1090"/>
        <end position="1135"/>
    </location>
</feature>
<evidence type="ECO:0000259" key="3">
    <source>
        <dbReference type="PROSITE" id="PS51192"/>
    </source>
</evidence>
<dbReference type="EMBL" id="JALLPJ020000718">
    <property type="protein sequence ID" value="KAL3784668.1"/>
    <property type="molecule type" value="Genomic_DNA"/>
</dbReference>
<dbReference type="InterPro" id="IPR014001">
    <property type="entry name" value="Helicase_ATP-bd"/>
</dbReference>
<evidence type="ECO:0000313" key="6">
    <source>
        <dbReference type="Proteomes" id="UP001530400"/>
    </source>
</evidence>
<gene>
    <name evidence="5" type="ORF">ACHAWO_004883</name>
</gene>
<feature type="compositionally biased region" description="Low complexity" evidence="2">
    <location>
        <begin position="1110"/>
        <end position="1126"/>
    </location>
</feature>
<sequence length="1135" mass="125913">MASIIDLTLAPGSLGVSIRDENSKCIVMNKTNASSPLHVGDTIVSVNGIDLSTAEGGLETWKTIFASFSHGQRSLVVERPAAAEAAGYAQQPSFGSTQEEKKDEFEPTQPSYASVVKKAATAAAPSPTRKSNRKRTSTTITVNGHTIKRSNNYTVTGINYIHGAFTADESKPKKPKVVPPTAAPKKPRTRPTWETSRLSHNESLRQLMIKDESSRLDFMTRNSDILEPFLEDKVKLLLRANHQVVDKKKKDSLEDSKVVLGSQPDIVVTPLRDYQMVGLEWMLGMHGRGMPFILGDEMGLGKTLQTISLIAHLKESKGYTGPSLVVCPLSVLYSWCAEITKHAPTLKHIRFHSSDMNEREHQKHLMVQEILNYDIVVTTYEMIKNPQLLSLMRGTYWNLCVLDEGHVIKSQTTLVSEAARKIHCQTRVILTGTPLQNNLVELYAILNYLYPTYFTSPAKFGDAFDITHNKIDPDMLLKANKLLKLFMIRRLKCEVEKLMPKKIETKILCPLSANQIYWYKGFLMKEVDTIIKLQAEQESDAETGNRSNLMLRNLVMQLRKVCLHPYLYDFAEGDIGKTSLEELIATSGKLAVLDKLLISLFKKGNRTCIFSQFTSMLNILEDYCNMRGWRYVRFDGSTPRAQRNHIINQFNAPGSHDFIFLMSTRSGGLGINIQTADTCILFDSDWNPQPDLQAMARVHRIGQTKTVHVYRLLSAGTVEERVVERQEKKLYLDQMVNRGASTQGNDDVDVSTADLLETLTFGANAIFASSNDLPTKEDIDKITDRSRTEDLTDGKLQGGATKTAKDFEHEKELTDTMAFSGIDFRKLRDEREKAGKGGPKNKFLDQLKQDWKEATEGGEKEFGKGKRERKSTIVMTQGTGSGYGKALVPVLALNNYSLETGEQSCWRETKAGGKDRAGAVVPKKKKGGKKFVNQSMCQFCGDGGMLIECPTCPMSCHEACCGIKVKDFLSCSHHRCYDCDKNAQGAGGLLYRCQSCPLAYCPDCLSASDEIRYLGHGIPRLEALGYTGNPLYHYIHCSAQCEAVAVAEFGFKAEAAAPKCPKPLDVSYAFGDDALDIRGLAQLFKDKAAGTWSPKKKTPQSTPAKRSPRRSPVPAADAPPVASASVKGIVDLTSP</sequence>
<dbReference type="Gene3D" id="3.40.50.300">
    <property type="entry name" value="P-loop containing nucleotide triphosphate hydrolases"/>
    <property type="match status" value="1"/>
</dbReference>
<accession>A0ABD3PAW6</accession>
<dbReference type="SMART" id="SM00487">
    <property type="entry name" value="DEXDc"/>
    <property type="match status" value="1"/>
</dbReference>
<dbReference type="InterPro" id="IPR038718">
    <property type="entry name" value="SNF2-like_sf"/>
</dbReference>
<dbReference type="SMART" id="SM00490">
    <property type="entry name" value="HELICc"/>
    <property type="match status" value="1"/>
</dbReference>
<dbReference type="Pfam" id="PF00176">
    <property type="entry name" value="SNF2-rel_dom"/>
    <property type="match status" value="1"/>
</dbReference>
<dbReference type="SUPFAM" id="SSF52540">
    <property type="entry name" value="P-loop containing nucleoside triphosphate hydrolases"/>
    <property type="match status" value="2"/>
</dbReference>
<dbReference type="Gene3D" id="3.40.50.10810">
    <property type="entry name" value="Tandem AAA-ATPase domain"/>
    <property type="match status" value="1"/>
</dbReference>
<dbReference type="InterPro" id="IPR001650">
    <property type="entry name" value="Helicase_C-like"/>
</dbReference>
<proteinExistence type="predicted"/>
<dbReference type="Gene3D" id="3.30.40.10">
    <property type="entry name" value="Zinc/RING finger domain, C3HC4 (zinc finger)"/>
    <property type="match status" value="1"/>
</dbReference>
<evidence type="ECO:0000256" key="2">
    <source>
        <dbReference type="SAM" id="MobiDB-lite"/>
    </source>
</evidence>
<feature type="region of interest" description="Disordered" evidence="2">
    <location>
        <begin position="169"/>
        <end position="196"/>
    </location>
</feature>
<organism evidence="5 6">
    <name type="scientific">Cyclotella atomus</name>
    <dbReference type="NCBI Taxonomy" id="382360"/>
    <lineage>
        <taxon>Eukaryota</taxon>
        <taxon>Sar</taxon>
        <taxon>Stramenopiles</taxon>
        <taxon>Ochrophyta</taxon>
        <taxon>Bacillariophyta</taxon>
        <taxon>Coscinodiscophyceae</taxon>
        <taxon>Thalassiosirophycidae</taxon>
        <taxon>Stephanodiscales</taxon>
        <taxon>Stephanodiscaceae</taxon>
        <taxon>Cyclotella</taxon>
    </lineage>
</organism>
<reference evidence="5 6" key="1">
    <citation type="submission" date="2024-10" db="EMBL/GenBank/DDBJ databases">
        <title>Updated reference genomes for cyclostephanoid diatoms.</title>
        <authorList>
            <person name="Roberts W.R."/>
            <person name="Alverson A.J."/>
        </authorList>
    </citation>
    <scope>NUCLEOTIDE SEQUENCE [LARGE SCALE GENOMIC DNA]</scope>
    <source>
        <strain evidence="5 6">AJA010-31</strain>
    </source>
</reference>
<evidence type="ECO:0000313" key="5">
    <source>
        <dbReference type="EMBL" id="KAL3784668.1"/>
    </source>
</evidence>
<feature type="region of interest" description="Disordered" evidence="2">
    <location>
        <begin position="89"/>
        <end position="137"/>
    </location>
</feature>
<dbReference type="InterPro" id="IPR027417">
    <property type="entry name" value="P-loop_NTPase"/>
</dbReference>
<dbReference type="InterPro" id="IPR049730">
    <property type="entry name" value="SNF2/RAD54-like_C"/>
</dbReference>
<name>A0ABD3PAW6_9STRA</name>
<comment type="caution">
    <text evidence="5">The sequence shown here is derived from an EMBL/GenBank/DDBJ whole genome shotgun (WGS) entry which is preliminary data.</text>
</comment>
<dbReference type="GO" id="GO:0016787">
    <property type="term" value="F:hydrolase activity"/>
    <property type="evidence" value="ECO:0007669"/>
    <property type="project" value="UniProtKB-KW"/>
</dbReference>
<dbReference type="InterPro" id="IPR000330">
    <property type="entry name" value="SNF2_N"/>
</dbReference>
<dbReference type="CDD" id="cd17919">
    <property type="entry name" value="DEXHc_Snf"/>
    <property type="match status" value="1"/>
</dbReference>
<dbReference type="PANTHER" id="PTHR10799">
    <property type="entry name" value="SNF2/RAD54 HELICASE FAMILY"/>
    <property type="match status" value="1"/>
</dbReference>
<protein>
    <submittedName>
        <fullName evidence="5">Uncharacterized protein</fullName>
    </submittedName>
</protein>
<dbReference type="Pfam" id="PF00271">
    <property type="entry name" value="Helicase_C"/>
    <property type="match status" value="1"/>
</dbReference>
<dbReference type="CDD" id="cd18793">
    <property type="entry name" value="SF2_C_SNF"/>
    <property type="match status" value="1"/>
</dbReference>